<evidence type="ECO:0000256" key="6">
    <source>
        <dbReference type="SAM" id="MobiDB-lite"/>
    </source>
</evidence>
<keyword evidence="3" id="KW-0863">Zinc-finger</keyword>
<dbReference type="InterPro" id="IPR012337">
    <property type="entry name" value="RNaseH-like_sf"/>
</dbReference>
<evidence type="ECO:0000313" key="7">
    <source>
        <dbReference type="EMBL" id="KNF04490.1"/>
    </source>
</evidence>
<comment type="subcellular location">
    <subcellularLocation>
        <location evidence="1">Nucleus</location>
    </subcellularLocation>
</comment>
<gene>
    <name evidence="7" type="ORF">PSTG_02400</name>
</gene>
<evidence type="ECO:0000256" key="5">
    <source>
        <dbReference type="ARBA" id="ARBA00023242"/>
    </source>
</evidence>
<keyword evidence="4" id="KW-0862">Zinc</keyword>
<keyword evidence="8" id="KW-1185">Reference proteome</keyword>
<evidence type="ECO:0000256" key="4">
    <source>
        <dbReference type="ARBA" id="ARBA00022833"/>
    </source>
</evidence>
<evidence type="ECO:0000313" key="8">
    <source>
        <dbReference type="Proteomes" id="UP000054564"/>
    </source>
</evidence>
<evidence type="ECO:0008006" key="9">
    <source>
        <dbReference type="Google" id="ProtNLM"/>
    </source>
</evidence>
<comment type="caution">
    <text evidence="7">The sequence shown here is derived from an EMBL/GenBank/DDBJ whole genome shotgun (WGS) entry which is preliminary data.</text>
</comment>
<keyword evidence="2" id="KW-0479">Metal-binding</keyword>
<name>A0A0L0VZS1_9BASI</name>
<dbReference type="PANTHER" id="PTHR46481">
    <property type="entry name" value="ZINC FINGER BED DOMAIN-CONTAINING PROTEIN 4"/>
    <property type="match status" value="1"/>
</dbReference>
<protein>
    <recommendedName>
        <fullName evidence="9">DUF659 domain-containing protein</fullName>
    </recommendedName>
</protein>
<dbReference type="PANTHER" id="PTHR46481:SF10">
    <property type="entry name" value="ZINC FINGER BED DOMAIN-CONTAINING PROTEIN 39"/>
    <property type="match status" value="1"/>
</dbReference>
<dbReference type="GO" id="GO:0008270">
    <property type="term" value="F:zinc ion binding"/>
    <property type="evidence" value="ECO:0007669"/>
    <property type="project" value="UniProtKB-KW"/>
</dbReference>
<organism evidence="7 8">
    <name type="scientific">Puccinia striiformis f. sp. tritici PST-78</name>
    <dbReference type="NCBI Taxonomy" id="1165861"/>
    <lineage>
        <taxon>Eukaryota</taxon>
        <taxon>Fungi</taxon>
        <taxon>Dikarya</taxon>
        <taxon>Basidiomycota</taxon>
        <taxon>Pucciniomycotina</taxon>
        <taxon>Pucciniomycetes</taxon>
        <taxon>Pucciniales</taxon>
        <taxon>Pucciniaceae</taxon>
        <taxon>Puccinia</taxon>
    </lineage>
</organism>
<proteinExistence type="predicted"/>
<evidence type="ECO:0000256" key="1">
    <source>
        <dbReference type="ARBA" id="ARBA00004123"/>
    </source>
</evidence>
<dbReference type="InterPro" id="IPR052035">
    <property type="entry name" value="ZnF_BED_domain_contain"/>
</dbReference>
<feature type="compositionally biased region" description="Acidic residues" evidence="6">
    <location>
        <begin position="96"/>
        <end position="107"/>
    </location>
</feature>
<accession>A0A0L0VZS1</accession>
<dbReference type="AlphaFoldDB" id="A0A0L0VZS1"/>
<feature type="compositionally biased region" description="Acidic residues" evidence="6">
    <location>
        <begin position="125"/>
        <end position="163"/>
    </location>
</feature>
<dbReference type="SUPFAM" id="SSF53098">
    <property type="entry name" value="Ribonuclease H-like"/>
    <property type="match status" value="1"/>
</dbReference>
<feature type="region of interest" description="Disordered" evidence="6">
    <location>
        <begin position="93"/>
        <end position="164"/>
    </location>
</feature>
<dbReference type="GO" id="GO:0005634">
    <property type="term" value="C:nucleus"/>
    <property type="evidence" value="ECO:0007669"/>
    <property type="project" value="UniProtKB-SubCell"/>
</dbReference>
<reference evidence="8" key="1">
    <citation type="submission" date="2014-03" db="EMBL/GenBank/DDBJ databases">
        <title>The Genome Sequence of Puccinia striiformis f. sp. tritici PST-78.</title>
        <authorList>
            <consortium name="The Broad Institute Genome Sequencing Platform"/>
            <person name="Cuomo C."/>
            <person name="Hulbert S."/>
            <person name="Chen X."/>
            <person name="Walker B."/>
            <person name="Young S.K."/>
            <person name="Zeng Q."/>
            <person name="Gargeya S."/>
            <person name="Fitzgerald M."/>
            <person name="Haas B."/>
            <person name="Abouelleil A."/>
            <person name="Alvarado L."/>
            <person name="Arachchi H.M."/>
            <person name="Berlin A.M."/>
            <person name="Chapman S.B."/>
            <person name="Goldberg J."/>
            <person name="Griggs A."/>
            <person name="Gujja S."/>
            <person name="Hansen M."/>
            <person name="Howarth C."/>
            <person name="Imamovic A."/>
            <person name="Larimer J."/>
            <person name="McCowan C."/>
            <person name="Montmayeur A."/>
            <person name="Murphy C."/>
            <person name="Neiman D."/>
            <person name="Pearson M."/>
            <person name="Priest M."/>
            <person name="Roberts A."/>
            <person name="Saif S."/>
            <person name="Shea T."/>
            <person name="Sisk P."/>
            <person name="Sykes S."/>
            <person name="Wortman J."/>
            <person name="Nusbaum C."/>
            <person name="Birren B."/>
        </authorList>
    </citation>
    <scope>NUCLEOTIDE SEQUENCE [LARGE SCALE GENOMIC DNA]</scope>
    <source>
        <strain evidence="8">race PST-78</strain>
    </source>
</reference>
<dbReference type="OrthoDB" id="2505635at2759"/>
<evidence type="ECO:0000256" key="2">
    <source>
        <dbReference type="ARBA" id="ARBA00022723"/>
    </source>
</evidence>
<dbReference type="STRING" id="1165861.A0A0L0VZS1"/>
<keyword evidence="5" id="KW-0539">Nucleus</keyword>
<dbReference type="EMBL" id="AJIL01000012">
    <property type="protein sequence ID" value="KNF04490.1"/>
    <property type="molecule type" value="Genomic_DNA"/>
</dbReference>
<sequence length="220" mass="24689">MPLDFVQLIQSHTGKYLARMVQFVVEKFGLGNRICGIVSENASNNATMIEELAKLNWKRFEGEPHWIQCFAHILNLIVKAILRPFGRAKKASGTGEIEESDDEEEAQEPVNSFQTGDNSVVSDSNDGDLDDGGDEDEPAVNDGELAEEDELTLEDVEDLEDDVYTSTSCPRSLAKLKKSPNSKARFIEICQESQCQKPHNIERDVPTRWNLTFKQLESIV</sequence>
<dbReference type="Proteomes" id="UP000054564">
    <property type="component" value="Unassembled WGS sequence"/>
</dbReference>
<evidence type="ECO:0000256" key="3">
    <source>
        <dbReference type="ARBA" id="ARBA00022771"/>
    </source>
</evidence>